<keyword evidence="6" id="KW-1185">Reference proteome</keyword>
<accession>A0A9P0K2Q0</accession>
<dbReference type="PROSITE" id="PS50006">
    <property type="entry name" value="FHA_DOMAIN"/>
    <property type="match status" value="2"/>
</dbReference>
<dbReference type="GO" id="GO:0004672">
    <property type="term" value="F:protein kinase activity"/>
    <property type="evidence" value="ECO:0007669"/>
    <property type="project" value="InterPro"/>
</dbReference>
<evidence type="ECO:0000313" key="6">
    <source>
        <dbReference type="Proteomes" id="UP001152888"/>
    </source>
</evidence>
<dbReference type="Pfam" id="PF00498">
    <property type="entry name" value="FHA"/>
    <property type="match status" value="2"/>
</dbReference>
<dbReference type="GO" id="GO:0005524">
    <property type="term" value="F:ATP binding"/>
    <property type="evidence" value="ECO:0007669"/>
    <property type="project" value="UniProtKB-KW"/>
</dbReference>
<dbReference type="EMBL" id="CAKOFQ010006720">
    <property type="protein sequence ID" value="CAH1964951.1"/>
    <property type="molecule type" value="Genomic_DNA"/>
</dbReference>
<dbReference type="InterPro" id="IPR008271">
    <property type="entry name" value="Ser/Thr_kinase_AS"/>
</dbReference>
<organism evidence="5 6">
    <name type="scientific">Acanthoscelides obtectus</name>
    <name type="common">Bean weevil</name>
    <name type="synonym">Bruchus obtectus</name>
    <dbReference type="NCBI Taxonomy" id="200917"/>
    <lineage>
        <taxon>Eukaryota</taxon>
        <taxon>Metazoa</taxon>
        <taxon>Ecdysozoa</taxon>
        <taxon>Arthropoda</taxon>
        <taxon>Hexapoda</taxon>
        <taxon>Insecta</taxon>
        <taxon>Pterygota</taxon>
        <taxon>Neoptera</taxon>
        <taxon>Endopterygota</taxon>
        <taxon>Coleoptera</taxon>
        <taxon>Polyphaga</taxon>
        <taxon>Cucujiformia</taxon>
        <taxon>Chrysomeloidea</taxon>
        <taxon>Chrysomelidae</taxon>
        <taxon>Bruchinae</taxon>
        <taxon>Bruchini</taxon>
        <taxon>Acanthoscelides</taxon>
    </lineage>
</organism>
<dbReference type="OrthoDB" id="40902at2759"/>
<evidence type="ECO:0000256" key="2">
    <source>
        <dbReference type="ARBA" id="ARBA00022840"/>
    </source>
</evidence>
<keyword evidence="2" id="KW-0067">ATP-binding</keyword>
<keyword evidence="1" id="KW-0547">Nucleotide-binding</keyword>
<dbReference type="Gene3D" id="2.60.200.20">
    <property type="match status" value="2"/>
</dbReference>
<feature type="domain" description="FHA" evidence="3">
    <location>
        <begin position="42"/>
        <end position="97"/>
    </location>
</feature>
<dbReference type="AlphaFoldDB" id="A0A9P0K2Q0"/>
<dbReference type="Pfam" id="PF00069">
    <property type="entry name" value="Pkinase"/>
    <property type="match status" value="1"/>
</dbReference>
<evidence type="ECO:0000313" key="5">
    <source>
        <dbReference type="EMBL" id="CAH1964951.1"/>
    </source>
</evidence>
<feature type="domain" description="Protein kinase" evidence="4">
    <location>
        <begin position="274"/>
        <end position="539"/>
    </location>
</feature>
<dbReference type="PROSITE" id="PS50011">
    <property type="entry name" value="PROTEIN_KINASE_DOM"/>
    <property type="match status" value="1"/>
</dbReference>
<dbReference type="Proteomes" id="UP001152888">
    <property type="component" value="Unassembled WGS sequence"/>
</dbReference>
<dbReference type="PROSITE" id="PS00108">
    <property type="entry name" value="PROTEIN_KINASE_ST"/>
    <property type="match status" value="1"/>
</dbReference>
<evidence type="ECO:0000259" key="3">
    <source>
        <dbReference type="PROSITE" id="PS50006"/>
    </source>
</evidence>
<proteinExistence type="predicted"/>
<dbReference type="Gene3D" id="1.10.510.10">
    <property type="entry name" value="Transferase(Phosphotransferase) domain 1"/>
    <property type="match status" value="1"/>
</dbReference>
<sequence length="586" mass="66378">MTDPDIPGTLTPSEDPQESTKWGKLVGLIPCLQNVELINDRFKVGRSTTCDVVIGNSIGQGIIGSISKEHFLIIKESSKVYLVDTSKNGTYKNGERIKKNEKTPLKDGDKIAIGSHSHHVYVFRELTDEDLPPTASPNDDCMVQPTTIVAPWGRLIACLLCLDSVDLYETTVSVGRSSDCDISLSNAKIDPKIKAIFSKQQFVINKDCEKGVTFIKDLSTYGTYLNGVCIGKNKQNVLQRDDVIAIGKPDRNVFIYRAYSQDMTYLPEELRGKYEPSIMLGKGAAGEVRLAFEKRTCEMFAIKRILKARSSTSQMCKLNHPLKIQSEINILQSLSHPFIIKMRDIIETPEEVFIVLDYMRGGELKHRIQSRSPMTENNVKFLFHQIVLAVEYLHKQGITHRDLKPENVLLATEETETLVKVSDFGLSKITEEEDIMNTVCGTYYYMAPEVIGVRNPQYNKQVDVWSLGVILYYLLSGSLPFKSSDKKELNRLIVSGQYQMFDTCWQGVSRAARDLVQRMLTVKPQSRITIAEILKHPWIDKDLAMQYRVNTLLEANMITSQEFVVTYNMDPPAKRLRLYSSEEPTM</sequence>
<comment type="caution">
    <text evidence="5">The sequence shown here is derived from an EMBL/GenBank/DDBJ whole genome shotgun (WGS) entry which is preliminary data.</text>
</comment>
<feature type="domain" description="FHA" evidence="3">
    <location>
        <begin position="172"/>
        <end position="230"/>
    </location>
</feature>
<dbReference type="FunFam" id="1.10.510.10:FF:000571">
    <property type="entry name" value="Maternal embryonic leucine zipper kinase"/>
    <property type="match status" value="1"/>
</dbReference>
<dbReference type="InterPro" id="IPR011009">
    <property type="entry name" value="Kinase-like_dom_sf"/>
</dbReference>
<dbReference type="SMART" id="SM00240">
    <property type="entry name" value="FHA"/>
    <property type="match status" value="2"/>
</dbReference>
<dbReference type="SUPFAM" id="SSF49879">
    <property type="entry name" value="SMAD/FHA domain"/>
    <property type="match status" value="2"/>
</dbReference>
<dbReference type="SUPFAM" id="SSF56112">
    <property type="entry name" value="Protein kinase-like (PK-like)"/>
    <property type="match status" value="1"/>
</dbReference>
<evidence type="ECO:0000256" key="1">
    <source>
        <dbReference type="ARBA" id="ARBA00022741"/>
    </source>
</evidence>
<gene>
    <name evidence="5" type="ORF">ACAOBT_LOCUS6089</name>
</gene>
<dbReference type="InterPro" id="IPR000253">
    <property type="entry name" value="FHA_dom"/>
</dbReference>
<dbReference type="InterPro" id="IPR000719">
    <property type="entry name" value="Prot_kinase_dom"/>
</dbReference>
<evidence type="ECO:0000259" key="4">
    <source>
        <dbReference type="PROSITE" id="PS50011"/>
    </source>
</evidence>
<name>A0A9P0K2Q0_ACAOB</name>
<protein>
    <submittedName>
        <fullName evidence="5">Uncharacterized protein</fullName>
    </submittedName>
</protein>
<reference evidence="5" key="1">
    <citation type="submission" date="2022-03" db="EMBL/GenBank/DDBJ databases">
        <authorList>
            <person name="Sayadi A."/>
        </authorList>
    </citation>
    <scope>NUCLEOTIDE SEQUENCE</scope>
</reference>
<dbReference type="PANTHER" id="PTHR24347">
    <property type="entry name" value="SERINE/THREONINE-PROTEIN KINASE"/>
    <property type="match status" value="1"/>
</dbReference>
<dbReference type="InterPro" id="IPR008984">
    <property type="entry name" value="SMAD_FHA_dom_sf"/>
</dbReference>
<dbReference type="SMART" id="SM00220">
    <property type="entry name" value="S_TKc"/>
    <property type="match status" value="1"/>
</dbReference>